<dbReference type="RefSeq" id="WP_109584648.1">
    <property type="nucleotide sequence ID" value="NZ_JACBYU010000005.1"/>
</dbReference>
<feature type="domain" description="Hydantoinase/oxoprolinase N-terminal" evidence="2">
    <location>
        <begin position="4"/>
        <end position="181"/>
    </location>
</feature>
<evidence type="ECO:0000313" key="5">
    <source>
        <dbReference type="Proteomes" id="UP000245754"/>
    </source>
</evidence>
<dbReference type="Pfam" id="PF01968">
    <property type="entry name" value="Hydantoinase_A"/>
    <property type="match status" value="1"/>
</dbReference>
<protein>
    <submittedName>
        <fullName evidence="4">N-methylhydantoinase A</fullName>
    </submittedName>
</protein>
<dbReference type="Pfam" id="PF19278">
    <property type="entry name" value="Hydant_A_C"/>
    <property type="match status" value="1"/>
</dbReference>
<evidence type="ECO:0000259" key="2">
    <source>
        <dbReference type="Pfam" id="PF05378"/>
    </source>
</evidence>
<dbReference type="InterPro" id="IPR002821">
    <property type="entry name" value="Hydantoinase_A"/>
</dbReference>
<name>A0A316EQB5_9BURK</name>
<feature type="domain" description="Acetophenone carboxylase-like C-terminal" evidence="3">
    <location>
        <begin position="502"/>
        <end position="671"/>
    </location>
</feature>
<reference evidence="4 5" key="1">
    <citation type="submission" date="2018-05" db="EMBL/GenBank/DDBJ databases">
        <title>Genomic Encyclopedia of Type Strains, Phase IV (KMG-V): Genome sequencing to study the core and pangenomes of soil and plant-associated prokaryotes.</title>
        <authorList>
            <person name="Whitman W."/>
        </authorList>
    </citation>
    <scope>NUCLEOTIDE SEQUENCE [LARGE SCALE GENOMIC DNA]</scope>
    <source>
        <strain evidence="4 5">SLV-132</strain>
    </source>
</reference>
<dbReference type="GO" id="GO:0005829">
    <property type="term" value="C:cytosol"/>
    <property type="evidence" value="ECO:0007669"/>
    <property type="project" value="TreeGrafter"/>
</dbReference>
<dbReference type="AlphaFoldDB" id="A0A316EQB5"/>
<dbReference type="InterPro" id="IPR043129">
    <property type="entry name" value="ATPase_NBD"/>
</dbReference>
<dbReference type="PANTHER" id="PTHR11365:SF23">
    <property type="entry name" value="HYPOTHETICAL 5-OXOPROLINASE (EUROFUNG)-RELATED"/>
    <property type="match status" value="1"/>
</dbReference>
<dbReference type="InterPro" id="IPR049517">
    <property type="entry name" value="ACX-like_C"/>
</dbReference>
<gene>
    <name evidence="4" type="ORF">C7419_104222</name>
</gene>
<dbReference type="SUPFAM" id="SSF53067">
    <property type="entry name" value="Actin-like ATPase domain"/>
    <property type="match status" value="1"/>
</dbReference>
<dbReference type="InterPro" id="IPR045079">
    <property type="entry name" value="Oxoprolinase-like"/>
</dbReference>
<feature type="domain" description="Hydantoinase A/oxoprolinase" evidence="1">
    <location>
        <begin position="203"/>
        <end position="489"/>
    </location>
</feature>
<comment type="caution">
    <text evidence="4">The sequence shown here is derived from an EMBL/GenBank/DDBJ whole genome shotgun (WGS) entry which is preliminary data.</text>
</comment>
<dbReference type="GO" id="GO:0017168">
    <property type="term" value="F:5-oxoprolinase (ATP-hydrolyzing) activity"/>
    <property type="evidence" value="ECO:0007669"/>
    <property type="project" value="TreeGrafter"/>
</dbReference>
<accession>A0A316EQB5</accession>
<dbReference type="EMBL" id="QGGT01000004">
    <property type="protein sequence ID" value="PWK33547.1"/>
    <property type="molecule type" value="Genomic_DNA"/>
</dbReference>
<organism evidence="4 5">
    <name type="scientific">Cupriavidus plantarum</name>
    <dbReference type="NCBI Taxonomy" id="942865"/>
    <lineage>
        <taxon>Bacteria</taxon>
        <taxon>Pseudomonadati</taxon>
        <taxon>Pseudomonadota</taxon>
        <taxon>Betaproteobacteria</taxon>
        <taxon>Burkholderiales</taxon>
        <taxon>Burkholderiaceae</taxon>
        <taxon>Cupriavidus</taxon>
    </lineage>
</organism>
<dbReference type="GO" id="GO:0006749">
    <property type="term" value="P:glutathione metabolic process"/>
    <property type="evidence" value="ECO:0007669"/>
    <property type="project" value="TreeGrafter"/>
</dbReference>
<proteinExistence type="predicted"/>
<evidence type="ECO:0000313" key="4">
    <source>
        <dbReference type="EMBL" id="PWK33547.1"/>
    </source>
</evidence>
<dbReference type="InterPro" id="IPR008040">
    <property type="entry name" value="Hydant_A_N"/>
</dbReference>
<dbReference type="Proteomes" id="UP000245754">
    <property type="component" value="Unassembled WGS sequence"/>
</dbReference>
<keyword evidence="5" id="KW-1185">Reference proteome</keyword>
<dbReference type="Pfam" id="PF05378">
    <property type="entry name" value="Hydant_A_N"/>
    <property type="match status" value="1"/>
</dbReference>
<sequence>MGYRIGVDIGGSFTDFAVLNEETLQVQALKVFSRPDEPGAEVITGVKTLTERYGIDPAEVTYFTHGTTVGVNAVIQRKGLKLALFTTEGFCDVLELGRLKLPSMFNLLSKRPAPLVPREMVFGIKERLFRDGEVDEPLDLDSVAEALALAKQAGAEGVVVSFLHSYRNAAHEQAACDLIKSLAPEMPVFSSAKIWPIVREFERTTTAIINGYVQPRVEHYLSSFQRALKQAGVQPEPRVTKSNGGVMTAEQAKRECVQMILSGTASGVIGAAFVAKECDVPECMSLDIGGTSADVALIVNGEPQYGIGEYIGEHQIFIPSVSVTSIGDGGGSIAWVDSLGVLKVGPDSAGSSPGPACFGRGGERPTITDAFAVCGIVGQGEIGFNAVKVDIERARTAVGTLATQLNQTVEETAEAIINIAVSGMFAKVSGLVTRFGVDPRSMAMLPFGGAGPMMGALLARELEMTEIIVPLVPGVLSAMGGLIADLKNDFIKTVYEDLEPETVGILQTEYRRLRRTAINWLREEQDYRGEEQYVYTADMRYRGQSYEIEATIDEQAIESGDYAAIRQAFHDAHEKLYGHSDPEASIQIVSLRLVVSGKTPQPNMPRIAEGSGSPDPVKTVEVWSDGARRKTPVYRRAELRAKQTFPGPAIVTQDDTTTFVPQHMQVRVDAFGNLRITSNPAQQD</sequence>
<evidence type="ECO:0000259" key="1">
    <source>
        <dbReference type="Pfam" id="PF01968"/>
    </source>
</evidence>
<dbReference type="PANTHER" id="PTHR11365">
    <property type="entry name" value="5-OXOPROLINASE RELATED"/>
    <property type="match status" value="1"/>
</dbReference>
<evidence type="ECO:0000259" key="3">
    <source>
        <dbReference type="Pfam" id="PF19278"/>
    </source>
</evidence>